<comment type="caution">
    <text evidence="3">The sequence shown here is derived from an EMBL/GenBank/DDBJ whole genome shotgun (WGS) entry which is preliminary data.</text>
</comment>
<keyword evidence="4" id="KW-1185">Reference proteome</keyword>
<dbReference type="PROSITE" id="PS51318">
    <property type="entry name" value="TAT"/>
    <property type="match status" value="1"/>
</dbReference>
<dbReference type="InterPro" id="IPR006311">
    <property type="entry name" value="TAT_signal"/>
</dbReference>
<dbReference type="InterPro" id="IPR003790">
    <property type="entry name" value="GHL10"/>
</dbReference>
<name>A0ABT5KPJ8_9BURK</name>
<evidence type="ECO:0000313" key="4">
    <source>
        <dbReference type="Proteomes" id="UP001219862"/>
    </source>
</evidence>
<dbReference type="InterPro" id="IPR052177">
    <property type="entry name" value="Divisome_Glycosyl_Hydrolase"/>
</dbReference>
<evidence type="ECO:0000256" key="1">
    <source>
        <dbReference type="ARBA" id="ARBA00022729"/>
    </source>
</evidence>
<evidence type="ECO:0000259" key="2">
    <source>
        <dbReference type="Pfam" id="PF02638"/>
    </source>
</evidence>
<keyword evidence="1" id="KW-0732">Signal</keyword>
<dbReference type="Gene3D" id="3.20.20.80">
    <property type="entry name" value="Glycosidases"/>
    <property type="match status" value="1"/>
</dbReference>
<organism evidence="3 4">
    <name type="scientific">Roseateles koreensis</name>
    <dbReference type="NCBI Taxonomy" id="2987526"/>
    <lineage>
        <taxon>Bacteria</taxon>
        <taxon>Pseudomonadati</taxon>
        <taxon>Pseudomonadota</taxon>
        <taxon>Betaproteobacteria</taxon>
        <taxon>Burkholderiales</taxon>
        <taxon>Sphaerotilaceae</taxon>
        <taxon>Roseateles</taxon>
    </lineage>
</organism>
<accession>A0ABT5KPJ8</accession>
<protein>
    <submittedName>
        <fullName evidence="3">Family 10 glycosylhydrolase</fullName>
    </submittedName>
</protein>
<dbReference type="Proteomes" id="UP001219862">
    <property type="component" value="Unassembled WGS sequence"/>
</dbReference>
<evidence type="ECO:0000313" key="3">
    <source>
        <dbReference type="EMBL" id="MDC8784847.1"/>
    </source>
</evidence>
<reference evidence="3 4" key="1">
    <citation type="submission" date="2022-10" db="EMBL/GenBank/DDBJ databases">
        <title>paucibacter sp. hw8 Genome sequencing.</title>
        <authorList>
            <person name="Park S."/>
        </authorList>
    </citation>
    <scope>NUCLEOTIDE SEQUENCE [LARGE SCALE GENOMIC DNA]</scope>
    <source>
        <strain evidence="4">hw8</strain>
    </source>
</reference>
<dbReference type="InterPro" id="IPR017853">
    <property type="entry name" value="GH"/>
</dbReference>
<dbReference type="Pfam" id="PF02638">
    <property type="entry name" value="GHL10"/>
    <property type="match status" value="1"/>
</dbReference>
<dbReference type="EMBL" id="JAQQXS010000005">
    <property type="protein sequence ID" value="MDC8784847.1"/>
    <property type="molecule type" value="Genomic_DNA"/>
</dbReference>
<sequence length="534" mass="59099">MLSRRTLLTATAGALVACAESPLRPDQPRPLPLQAAATGAMDWAALAPPLPRETRAAWVATVGNIDWPSRKGLKPVEQQAEMFALLDRAVALKLTTLILQVRPGADALYASALEPWSESLTGTQGQAPEPFYDPLAMWIEQAHARGLELHAWFNPFRARPSQARSAPAALHLSQTQPQWIRRYGDQLWIDPAEPAAVQHTLAVIQDVLTRYDVDGIHLDDYFYPYPVVDPLTKAEIDFPDEPGWQRYRQEGGTLSRADWRRDNVNQLVQRLYQMVRASGKPWVQLGISPFGIPKPSLRPTGITGMSQYDKLYADVELWLTQGWLDYLLPQLYWPMAQPPQAFGVLLDYWHRQNPLSRHVWAGLFTSRVIPAGDKADGWPVSEISGQIALQRSRAPGTGHGHFSMVALMQNRRGLADTLAAEVYAEAALPPATPWLDPRPPAPLPPLLMRAATDATAASWQLSFAPAGNTPAPQRPAARVLLWTLHGTQWRLYISPGEPDRCTFTVPAQNLTGLVVAGLSRSGVEGPRQAYRLGD</sequence>
<feature type="domain" description="Glycosyl hydrolase-like 10" evidence="2">
    <location>
        <begin position="54"/>
        <end position="369"/>
    </location>
</feature>
<proteinExistence type="predicted"/>
<dbReference type="PANTHER" id="PTHR43405:SF1">
    <property type="entry name" value="GLYCOSYL HYDROLASE DIGH"/>
    <property type="match status" value="1"/>
</dbReference>
<dbReference type="PANTHER" id="PTHR43405">
    <property type="entry name" value="GLYCOSYL HYDROLASE DIGH"/>
    <property type="match status" value="1"/>
</dbReference>
<dbReference type="SUPFAM" id="SSF51445">
    <property type="entry name" value="(Trans)glycosidases"/>
    <property type="match status" value="1"/>
</dbReference>
<dbReference type="RefSeq" id="WP_273595970.1">
    <property type="nucleotide sequence ID" value="NZ_JAQQXS010000005.1"/>
</dbReference>
<dbReference type="PROSITE" id="PS51257">
    <property type="entry name" value="PROKAR_LIPOPROTEIN"/>
    <property type="match status" value="1"/>
</dbReference>
<gene>
    <name evidence="3" type="ORF">PRZ01_06560</name>
</gene>